<accession>A0AAD9D6W8</accession>
<organism evidence="1 2">
    <name type="scientific">Skeletonema marinoi</name>
    <dbReference type="NCBI Taxonomy" id="267567"/>
    <lineage>
        <taxon>Eukaryota</taxon>
        <taxon>Sar</taxon>
        <taxon>Stramenopiles</taxon>
        <taxon>Ochrophyta</taxon>
        <taxon>Bacillariophyta</taxon>
        <taxon>Coscinodiscophyceae</taxon>
        <taxon>Thalassiosirophycidae</taxon>
        <taxon>Thalassiosirales</taxon>
        <taxon>Skeletonemataceae</taxon>
        <taxon>Skeletonema</taxon>
        <taxon>Skeletonema marinoi-dohrnii complex</taxon>
    </lineage>
</organism>
<dbReference type="Gene3D" id="3.80.10.10">
    <property type="entry name" value="Ribonuclease Inhibitor"/>
    <property type="match status" value="2"/>
</dbReference>
<reference evidence="1" key="1">
    <citation type="submission" date="2023-06" db="EMBL/GenBank/DDBJ databases">
        <title>Survivors Of The Sea: Transcriptome response of Skeletonema marinoi to long-term dormancy.</title>
        <authorList>
            <person name="Pinder M.I.M."/>
            <person name="Kourtchenko O."/>
            <person name="Robertson E.K."/>
            <person name="Larsson T."/>
            <person name="Maumus F."/>
            <person name="Osuna-Cruz C.M."/>
            <person name="Vancaester E."/>
            <person name="Stenow R."/>
            <person name="Vandepoele K."/>
            <person name="Ploug H."/>
            <person name="Bruchert V."/>
            <person name="Godhe A."/>
            <person name="Topel M."/>
        </authorList>
    </citation>
    <scope>NUCLEOTIDE SEQUENCE</scope>
    <source>
        <strain evidence="1">R05AC</strain>
    </source>
</reference>
<dbReference type="PANTHER" id="PTHR45661:SF3">
    <property type="entry name" value="IG-LIKE DOMAIN-CONTAINING PROTEIN"/>
    <property type="match status" value="1"/>
</dbReference>
<protein>
    <recommendedName>
        <fullName evidence="3">Leucine-rich repeat domain-containing protein</fullName>
    </recommendedName>
</protein>
<dbReference type="Pfam" id="PF13306">
    <property type="entry name" value="LRR_5"/>
    <property type="match status" value="1"/>
</dbReference>
<sequence>MADHADDGNDDGIDRDIFVYRGGRAPRNVTHVRIDKSVEVIVDHAFEYNEHLVQVETHDGIRKVGRKAFNRCRSLRNIDLRSVLEIGFMAFDGCNSLRSIDLRSAVEIGGAAFECTSLQRLKLPSIITVEASAFRTCTALSSIEFSERLETIEPFAFLGCDRLQRIAIPLKRDLFSFDHHHQDYNQFDYCEQLTTVDLVGGAHNKTVLSSLHMESWRIEMIAEINRINQVLPNIERLWKTAAIRQWMDSVIDKIDHYKAEHHRYVKEAVTLLELALWKAKLDEKDENAAAGRTKKKAKLDAESVRKEKRITCGADTVIKNVLPFLQLE</sequence>
<evidence type="ECO:0008006" key="3">
    <source>
        <dbReference type="Google" id="ProtNLM"/>
    </source>
</evidence>
<dbReference type="AlphaFoldDB" id="A0AAD9D6W8"/>
<proteinExistence type="predicted"/>
<keyword evidence="2" id="KW-1185">Reference proteome</keyword>
<comment type="caution">
    <text evidence="1">The sequence shown here is derived from an EMBL/GenBank/DDBJ whole genome shotgun (WGS) entry which is preliminary data.</text>
</comment>
<dbReference type="SUPFAM" id="SSF52058">
    <property type="entry name" value="L domain-like"/>
    <property type="match status" value="1"/>
</dbReference>
<name>A0AAD9D6W8_9STRA</name>
<dbReference type="InterPro" id="IPR026906">
    <property type="entry name" value="LRR_5"/>
</dbReference>
<dbReference type="EMBL" id="JATAAI010000035">
    <property type="protein sequence ID" value="KAK1735013.1"/>
    <property type="molecule type" value="Genomic_DNA"/>
</dbReference>
<dbReference type="InterPro" id="IPR053139">
    <property type="entry name" value="Surface_bspA-like"/>
</dbReference>
<evidence type="ECO:0000313" key="2">
    <source>
        <dbReference type="Proteomes" id="UP001224775"/>
    </source>
</evidence>
<dbReference type="Proteomes" id="UP001224775">
    <property type="component" value="Unassembled WGS sequence"/>
</dbReference>
<dbReference type="PANTHER" id="PTHR45661">
    <property type="entry name" value="SURFACE ANTIGEN"/>
    <property type="match status" value="1"/>
</dbReference>
<dbReference type="InterPro" id="IPR032675">
    <property type="entry name" value="LRR_dom_sf"/>
</dbReference>
<gene>
    <name evidence="1" type="ORF">QTG54_014079</name>
</gene>
<evidence type="ECO:0000313" key="1">
    <source>
        <dbReference type="EMBL" id="KAK1735013.1"/>
    </source>
</evidence>